<proteinExistence type="predicted"/>
<keyword evidence="3" id="KW-1185">Reference proteome</keyword>
<dbReference type="AlphaFoldDB" id="A0A026WYB3"/>
<dbReference type="EMBL" id="KK107063">
    <property type="protein sequence ID" value="EZA61027.1"/>
    <property type="molecule type" value="Genomic_DNA"/>
</dbReference>
<evidence type="ECO:0000256" key="1">
    <source>
        <dbReference type="SAM" id="MobiDB-lite"/>
    </source>
</evidence>
<accession>A0A026WYB3</accession>
<evidence type="ECO:0000313" key="3">
    <source>
        <dbReference type="Proteomes" id="UP000053097"/>
    </source>
</evidence>
<reference evidence="2 3" key="1">
    <citation type="journal article" date="2014" name="Curr. Biol.">
        <title>The genome of the clonal raider ant Cerapachys biroi.</title>
        <authorList>
            <person name="Oxley P.R."/>
            <person name="Ji L."/>
            <person name="Fetter-Pruneda I."/>
            <person name="McKenzie S.K."/>
            <person name="Li C."/>
            <person name="Hu H."/>
            <person name="Zhang G."/>
            <person name="Kronauer D.J."/>
        </authorList>
    </citation>
    <scope>NUCLEOTIDE SEQUENCE [LARGE SCALE GENOMIC DNA]</scope>
</reference>
<protein>
    <submittedName>
        <fullName evidence="2">Uncharacterized protein</fullName>
    </submittedName>
</protein>
<feature type="compositionally biased region" description="Basic and acidic residues" evidence="1">
    <location>
        <begin position="45"/>
        <end position="55"/>
    </location>
</feature>
<sequence>STCAVQRILVAVRVRPRAVECMWVSVLRAKVKPVAGVAEVGRIRVTDQRAPRERPAPGNPRRRSRRDHPPFSFAGHPSPIQCVPRRSSVLRAFYHIPLCPFF</sequence>
<feature type="region of interest" description="Disordered" evidence="1">
    <location>
        <begin position="45"/>
        <end position="79"/>
    </location>
</feature>
<evidence type="ECO:0000313" key="2">
    <source>
        <dbReference type="EMBL" id="EZA61027.1"/>
    </source>
</evidence>
<organism evidence="2 3">
    <name type="scientific">Ooceraea biroi</name>
    <name type="common">Clonal raider ant</name>
    <name type="synonym">Cerapachys biroi</name>
    <dbReference type="NCBI Taxonomy" id="2015173"/>
    <lineage>
        <taxon>Eukaryota</taxon>
        <taxon>Metazoa</taxon>
        <taxon>Ecdysozoa</taxon>
        <taxon>Arthropoda</taxon>
        <taxon>Hexapoda</taxon>
        <taxon>Insecta</taxon>
        <taxon>Pterygota</taxon>
        <taxon>Neoptera</taxon>
        <taxon>Endopterygota</taxon>
        <taxon>Hymenoptera</taxon>
        <taxon>Apocrita</taxon>
        <taxon>Aculeata</taxon>
        <taxon>Formicoidea</taxon>
        <taxon>Formicidae</taxon>
        <taxon>Dorylinae</taxon>
        <taxon>Ooceraea</taxon>
    </lineage>
</organism>
<name>A0A026WYB3_OOCBI</name>
<dbReference type="Proteomes" id="UP000053097">
    <property type="component" value="Unassembled WGS sequence"/>
</dbReference>
<gene>
    <name evidence="2" type="ORF">X777_08239</name>
</gene>
<feature type="non-terminal residue" evidence="2">
    <location>
        <position position="1"/>
    </location>
</feature>